<name>A7AWZ4_BABBO</name>
<dbReference type="EC" id="3.6.1.29" evidence="7"/>
<feature type="binding site" evidence="4">
    <location>
        <position position="117"/>
    </location>
    <ligand>
        <name>substrate</name>
    </ligand>
</feature>
<dbReference type="KEGG" id="bbo:BBOV_I004910"/>
<dbReference type="GeneID" id="5477356"/>
<comment type="cofactor">
    <cofactor evidence="7">
        <name>Mn(2+)</name>
        <dbReference type="ChEBI" id="CHEBI:29035"/>
    </cofactor>
</comment>
<gene>
    <name evidence="9" type="ORF">BBOV_I004910</name>
</gene>
<dbReference type="PANTHER" id="PTHR46243">
    <property type="entry name" value="BIS(5'-ADENOSYL)-TRIPHOSPHATASE"/>
    <property type="match status" value="1"/>
</dbReference>
<evidence type="ECO:0000256" key="5">
    <source>
        <dbReference type="PIRSR" id="PIRSR639383-3"/>
    </source>
</evidence>
<dbReference type="InterPro" id="IPR011146">
    <property type="entry name" value="HIT-like"/>
</dbReference>
<sequence length="174" mass="18980">MGGVTSDSSFSVSTDIKNDDSFSFGTISIPGSQVFAKSSMSYAFVNIRPFMPGHSLVSPLRVVKRYKDMTAAELADLSALVQVTAEALEQKHNASACTIVCQDGEAAGQTISHVHFHIIPRVKDDLAEPDSIYDELEKPTNRLWTPEEMSVAANDMRPFVDKVVSERKVGSLTI</sequence>
<feature type="site" description="Important for induction of apoptosis" evidence="5">
    <location>
        <position position="133"/>
    </location>
</feature>
<dbReference type="SUPFAM" id="SSF54197">
    <property type="entry name" value="HIT-like"/>
    <property type="match status" value="1"/>
</dbReference>
<feature type="short sequence motif" description="Histidine triad motif" evidence="6">
    <location>
        <begin position="113"/>
        <end position="117"/>
    </location>
</feature>
<reference evidence="9 10" key="1">
    <citation type="journal article" date="2007" name="PLoS Pathog.">
        <title>Genome sequence of Babesia bovis and comparative analysis of apicomplexan hemoprotozoa.</title>
        <authorList>
            <person name="Brayton K.A."/>
            <person name="Lau A.O.T."/>
            <person name="Herndon D.R."/>
            <person name="Hannick L."/>
            <person name="Kappmeyer L.S."/>
            <person name="Berens S.J."/>
            <person name="Bidwell S.L."/>
            <person name="Brown W.C."/>
            <person name="Crabtree J."/>
            <person name="Fadrosh D."/>
            <person name="Feldblum T."/>
            <person name="Forberger H.A."/>
            <person name="Haas B.J."/>
            <person name="Howell J.M."/>
            <person name="Khouri H."/>
            <person name="Koo H."/>
            <person name="Mann D.J."/>
            <person name="Norimine J."/>
            <person name="Paulsen I.T."/>
            <person name="Radune D."/>
            <person name="Ren Q."/>
            <person name="Smith R.K. Jr."/>
            <person name="Suarez C.E."/>
            <person name="White O."/>
            <person name="Wortman J.R."/>
            <person name="Knowles D.P. Jr."/>
            <person name="McElwain T.F."/>
            <person name="Nene V.M."/>
        </authorList>
    </citation>
    <scope>NUCLEOTIDE SEQUENCE [LARGE SCALE GENOMIC DNA]</scope>
    <source>
        <strain evidence="9">T2Bo</strain>
    </source>
</reference>
<keyword evidence="10" id="KW-1185">Reference proteome</keyword>
<dbReference type="Proteomes" id="UP000002173">
    <property type="component" value="Chromosome 1"/>
</dbReference>
<organism evidence="9 10">
    <name type="scientific">Babesia bovis</name>
    <dbReference type="NCBI Taxonomy" id="5865"/>
    <lineage>
        <taxon>Eukaryota</taxon>
        <taxon>Sar</taxon>
        <taxon>Alveolata</taxon>
        <taxon>Apicomplexa</taxon>
        <taxon>Aconoidasida</taxon>
        <taxon>Piroplasmida</taxon>
        <taxon>Babesiidae</taxon>
        <taxon>Babesia</taxon>
    </lineage>
</organism>
<dbReference type="InterPro" id="IPR036265">
    <property type="entry name" value="HIT-like_sf"/>
</dbReference>
<evidence type="ECO:0000259" key="8">
    <source>
        <dbReference type="PROSITE" id="PS51084"/>
    </source>
</evidence>
<dbReference type="InterPro" id="IPR019808">
    <property type="entry name" value="Histidine_triad_CS"/>
</dbReference>
<evidence type="ECO:0000256" key="4">
    <source>
        <dbReference type="PIRSR" id="PIRSR639383-2"/>
    </source>
</evidence>
<dbReference type="InterPro" id="IPR039383">
    <property type="entry name" value="FHIT"/>
</dbReference>
<evidence type="ECO:0000256" key="3">
    <source>
        <dbReference type="PIRSR" id="PIRSR639383-1"/>
    </source>
</evidence>
<feature type="active site" description="Tele-AMP-histidine intermediate" evidence="3">
    <location>
        <position position="115"/>
    </location>
</feature>
<dbReference type="PROSITE" id="PS51084">
    <property type="entry name" value="HIT_2"/>
    <property type="match status" value="1"/>
</dbReference>
<dbReference type="PANTHER" id="PTHR46243:SF1">
    <property type="entry name" value="BIS(5'-ADENOSYL)-TRIPHOSPHATASE"/>
    <property type="match status" value="1"/>
</dbReference>
<dbReference type="eggNOG" id="KOG3379">
    <property type="taxonomic scope" value="Eukaryota"/>
</dbReference>
<dbReference type="VEuPathDB" id="PiroplasmaDB:BBOV_I004910"/>
<feature type="binding site" evidence="4">
    <location>
        <position position="46"/>
    </location>
    <ligand>
        <name>substrate</name>
    </ligand>
</feature>
<dbReference type="InterPro" id="IPR051884">
    <property type="entry name" value="Bis(5'-adenosyl)-TPase_reg"/>
</dbReference>
<dbReference type="GO" id="GO:0047710">
    <property type="term" value="F:bis(5'-adenosyl)-triphosphatase activity"/>
    <property type="evidence" value="ECO:0007669"/>
    <property type="project" value="UniProtKB-UniRule"/>
</dbReference>
<accession>A7AWZ4</accession>
<evidence type="ECO:0000313" key="9">
    <source>
        <dbReference type="EMBL" id="EDO05572.1"/>
    </source>
</evidence>
<dbReference type="Pfam" id="PF01230">
    <property type="entry name" value="HIT"/>
    <property type="match status" value="1"/>
</dbReference>
<dbReference type="PROSITE" id="PS00892">
    <property type="entry name" value="HIT_1"/>
    <property type="match status" value="1"/>
</dbReference>
<dbReference type="Gene3D" id="3.30.428.10">
    <property type="entry name" value="HIT-like"/>
    <property type="match status" value="1"/>
</dbReference>
<evidence type="ECO:0000256" key="2">
    <source>
        <dbReference type="ARBA" id="ARBA00022801"/>
    </source>
</evidence>
<dbReference type="GO" id="GO:0000166">
    <property type="term" value="F:nucleotide binding"/>
    <property type="evidence" value="ECO:0007669"/>
    <property type="project" value="UniProtKB-KW"/>
</dbReference>
<dbReference type="OMA" id="DAIYGMM"/>
<dbReference type="FunFam" id="3.30.428.10:FF:000011">
    <property type="entry name" value="Fragile histidine triad"/>
    <property type="match status" value="1"/>
</dbReference>
<comment type="catalytic activity">
    <reaction evidence="7">
        <text>P(1),P(3)-bis(5'-adenosyl) triphosphate + H2O = AMP + ADP + 2 H(+)</text>
        <dbReference type="Rhea" id="RHEA:13893"/>
        <dbReference type="ChEBI" id="CHEBI:15377"/>
        <dbReference type="ChEBI" id="CHEBI:15378"/>
        <dbReference type="ChEBI" id="CHEBI:58529"/>
        <dbReference type="ChEBI" id="CHEBI:456215"/>
        <dbReference type="ChEBI" id="CHEBI:456216"/>
        <dbReference type="EC" id="3.6.1.29"/>
    </reaction>
</comment>
<feature type="domain" description="HIT" evidence="8">
    <location>
        <begin position="20"/>
        <end position="128"/>
    </location>
</feature>
<evidence type="ECO:0000313" key="10">
    <source>
        <dbReference type="Proteomes" id="UP000002173"/>
    </source>
</evidence>
<evidence type="ECO:0000256" key="7">
    <source>
        <dbReference type="RuleBase" id="RU366076"/>
    </source>
</evidence>
<proteinExistence type="predicted"/>
<dbReference type="CDD" id="cd01275">
    <property type="entry name" value="FHIT"/>
    <property type="match status" value="1"/>
</dbReference>
<evidence type="ECO:0000256" key="6">
    <source>
        <dbReference type="PROSITE-ProRule" id="PRU00464"/>
    </source>
</evidence>
<dbReference type="InParanoid" id="A7AWZ4"/>
<keyword evidence="1 7" id="KW-0547">Nucleotide-binding</keyword>
<evidence type="ECO:0000256" key="1">
    <source>
        <dbReference type="ARBA" id="ARBA00022741"/>
    </source>
</evidence>
<dbReference type="STRING" id="5865.A7AWZ4"/>
<dbReference type="FunCoup" id="A7AWZ4">
    <property type="interactions" value="26"/>
</dbReference>
<dbReference type="EMBL" id="AAXT01000005">
    <property type="protein sequence ID" value="EDO05572.1"/>
    <property type="molecule type" value="Genomic_DNA"/>
</dbReference>
<dbReference type="AlphaFoldDB" id="A7AWZ4"/>
<feature type="binding site" evidence="4">
    <location>
        <position position="102"/>
    </location>
    <ligand>
        <name>substrate</name>
    </ligand>
</feature>
<comment type="caution">
    <text evidence="9">The sequence shown here is derived from an EMBL/GenBank/DDBJ whole genome shotgun (WGS) entry which is preliminary data.</text>
</comment>
<protein>
    <recommendedName>
        <fullName evidence="7">Bis(5'-adenosyl)-triphosphatase</fullName>
        <ecNumber evidence="7">3.6.1.29</ecNumber>
    </recommendedName>
</protein>
<keyword evidence="2 7" id="KW-0378">Hydrolase</keyword>